<dbReference type="Pfam" id="PF04535">
    <property type="entry name" value="CASP_dom"/>
    <property type="match status" value="1"/>
</dbReference>
<keyword evidence="5 8" id="KW-0812">Transmembrane</keyword>
<comment type="subunit">
    <text evidence="3 8">Homodimer and heterodimers.</text>
</comment>
<evidence type="ECO:0000256" key="1">
    <source>
        <dbReference type="ARBA" id="ARBA00004651"/>
    </source>
</evidence>
<dbReference type="AlphaFoldDB" id="A0AAV0NC03"/>
<evidence type="ECO:0000256" key="2">
    <source>
        <dbReference type="ARBA" id="ARBA00007651"/>
    </source>
</evidence>
<evidence type="ECO:0000313" key="11">
    <source>
        <dbReference type="EMBL" id="CAI0455972.1"/>
    </source>
</evidence>
<evidence type="ECO:0000256" key="3">
    <source>
        <dbReference type="ARBA" id="ARBA00011489"/>
    </source>
</evidence>
<feature type="compositionally biased region" description="Basic and acidic residues" evidence="9">
    <location>
        <begin position="1"/>
        <end position="13"/>
    </location>
</feature>
<feature type="compositionally biased region" description="Low complexity" evidence="9">
    <location>
        <begin position="82"/>
        <end position="94"/>
    </location>
</feature>
<keyword evidence="6 8" id="KW-1133">Transmembrane helix</keyword>
<feature type="transmembrane region" description="Helical" evidence="8">
    <location>
        <begin position="304"/>
        <end position="326"/>
    </location>
</feature>
<evidence type="ECO:0000256" key="9">
    <source>
        <dbReference type="SAM" id="MobiDB-lite"/>
    </source>
</evidence>
<feature type="domain" description="Casparian strip membrane protein" evidence="10">
    <location>
        <begin position="167"/>
        <end position="313"/>
    </location>
</feature>
<keyword evidence="7 8" id="KW-0472">Membrane</keyword>
<comment type="caution">
    <text evidence="8">Lacks conserved residue(s) required for the propagation of feature annotation.</text>
</comment>
<proteinExistence type="inferred from homology"/>
<evidence type="ECO:0000256" key="4">
    <source>
        <dbReference type="ARBA" id="ARBA00022475"/>
    </source>
</evidence>
<feature type="compositionally biased region" description="Low complexity" evidence="9">
    <location>
        <begin position="112"/>
        <end position="123"/>
    </location>
</feature>
<keyword evidence="12" id="KW-1185">Reference proteome</keyword>
<feature type="transmembrane region" description="Helical" evidence="8">
    <location>
        <begin position="168"/>
        <end position="189"/>
    </location>
</feature>
<dbReference type="InterPro" id="IPR006702">
    <property type="entry name" value="CASP_dom"/>
</dbReference>
<feature type="region of interest" description="Disordered" evidence="9">
    <location>
        <begin position="1"/>
        <end position="152"/>
    </location>
</feature>
<keyword evidence="4 8" id="KW-1003">Cell membrane</keyword>
<evidence type="ECO:0000256" key="6">
    <source>
        <dbReference type="ARBA" id="ARBA00022989"/>
    </source>
</evidence>
<comment type="subcellular location">
    <subcellularLocation>
        <location evidence="1 8">Cell membrane</location>
        <topology evidence="1 8">Multi-pass membrane protein</topology>
    </subcellularLocation>
</comment>
<organism evidence="11 12">
    <name type="scientific">Linum tenue</name>
    <dbReference type="NCBI Taxonomy" id="586396"/>
    <lineage>
        <taxon>Eukaryota</taxon>
        <taxon>Viridiplantae</taxon>
        <taxon>Streptophyta</taxon>
        <taxon>Embryophyta</taxon>
        <taxon>Tracheophyta</taxon>
        <taxon>Spermatophyta</taxon>
        <taxon>Magnoliopsida</taxon>
        <taxon>eudicotyledons</taxon>
        <taxon>Gunneridae</taxon>
        <taxon>Pentapetalae</taxon>
        <taxon>rosids</taxon>
        <taxon>fabids</taxon>
        <taxon>Malpighiales</taxon>
        <taxon>Linaceae</taxon>
        <taxon>Linum</taxon>
    </lineage>
</organism>
<protein>
    <recommendedName>
        <fullName evidence="8">CASP-like protein</fullName>
    </recommendedName>
</protein>
<evidence type="ECO:0000256" key="7">
    <source>
        <dbReference type="ARBA" id="ARBA00023136"/>
    </source>
</evidence>
<accession>A0AAV0NC03</accession>
<comment type="similarity">
    <text evidence="2 8">Belongs to the Casparian strip membrane proteins (CASP) family.</text>
</comment>
<dbReference type="PANTHER" id="PTHR33573:SF38">
    <property type="entry name" value="CASP-LIKE PROTEIN 4A1"/>
    <property type="match status" value="1"/>
</dbReference>
<dbReference type="Proteomes" id="UP001154282">
    <property type="component" value="Unassembled WGS sequence"/>
</dbReference>
<comment type="caution">
    <text evidence="11">The sequence shown here is derived from an EMBL/GenBank/DDBJ whole genome shotgun (WGS) entry which is preliminary data.</text>
</comment>
<dbReference type="GO" id="GO:0005886">
    <property type="term" value="C:plasma membrane"/>
    <property type="evidence" value="ECO:0007669"/>
    <property type="project" value="UniProtKB-SubCell"/>
</dbReference>
<dbReference type="PANTHER" id="PTHR33573">
    <property type="entry name" value="CASP-LIKE PROTEIN 4A4"/>
    <property type="match status" value="1"/>
</dbReference>
<evidence type="ECO:0000313" key="12">
    <source>
        <dbReference type="Proteomes" id="UP001154282"/>
    </source>
</evidence>
<evidence type="ECO:0000256" key="5">
    <source>
        <dbReference type="ARBA" id="ARBA00022692"/>
    </source>
</evidence>
<feature type="compositionally biased region" description="Polar residues" evidence="9">
    <location>
        <begin position="41"/>
        <end position="59"/>
    </location>
</feature>
<name>A0AAV0NC03_9ROSI</name>
<gene>
    <name evidence="11" type="ORF">LITE_LOCUS32578</name>
</gene>
<feature type="transmembrane region" description="Helical" evidence="8">
    <location>
        <begin position="209"/>
        <end position="230"/>
    </location>
</feature>
<evidence type="ECO:0000259" key="10">
    <source>
        <dbReference type="Pfam" id="PF04535"/>
    </source>
</evidence>
<dbReference type="EMBL" id="CAMGYJ010000008">
    <property type="protein sequence ID" value="CAI0455972.1"/>
    <property type="molecule type" value="Genomic_DNA"/>
</dbReference>
<evidence type="ECO:0000256" key="8">
    <source>
        <dbReference type="RuleBase" id="RU361233"/>
    </source>
</evidence>
<feature type="compositionally biased region" description="Acidic residues" evidence="9">
    <location>
        <begin position="22"/>
        <end position="32"/>
    </location>
</feature>
<sequence>MEHKEREPKKQQDDIQSPPPGMEEEEEGEDHYEIESPPPQQETDSIQQYQLETQNNRNISHPPPPSLLHYYSPSSTPPQPPHQHQQQAAESPPQLRRALEAPSPESPPIAPMPVASGPSNAAPDGGGGGAPPPPPPAVDGGGRATGGRRLRPNLSIMRKAKLENVRRGALLVSRILGFVFCLISLAVLAADKDQGWALESFYRYKEFRYCLTVNVVGFVYSGVQAFDLAYSMLTKRVHSPTGNWLRDCFDFSLDQASSTVPFDHIKYIIAYLLLSASTSAAFRVEDWESNWGSDEFSGMARASLILSFLAFVAFASSSILSGYTLFTSHSL</sequence>
<reference evidence="11" key="1">
    <citation type="submission" date="2022-08" db="EMBL/GenBank/DDBJ databases">
        <authorList>
            <person name="Gutierrez-Valencia J."/>
        </authorList>
    </citation>
    <scope>NUCLEOTIDE SEQUENCE</scope>
</reference>